<proteinExistence type="predicted"/>
<accession>A0AAD4HHZ0</accession>
<sequence length="133" mass="14677">MLSTATLALGISCVIALGVASGLIRRRVYPLPLPPGPLPIPFLSNVLQLDTKRPWLTYTAWGKTWLCLKTFCNHSGRPVFRTNELYALPVFIQFGFHPLMTQNLTGFPYFNVSICPQGRSLGVIPGDILSSCK</sequence>
<dbReference type="GeneID" id="64656763"/>
<keyword evidence="2" id="KW-1185">Reference proteome</keyword>
<name>A0AAD4HHZ0_9AGAM</name>
<organism evidence="1 2">
    <name type="scientific">Suillus fuscotomentosus</name>
    <dbReference type="NCBI Taxonomy" id="1912939"/>
    <lineage>
        <taxon>Eukaryota</taxon>
        <taxon>Fungi</taxon>
        <taxon>Dikarya</taxon>
        <taxon>Basidiomycota</taxon>
        <taxon>Agaricomycotina</taxon>
        <taxon>Agaricomycetes</taxon>
        <taxon>Agaricomycetidae</taxon>
        <taxon>Boletales</taxon>
        <taxon>Suillineae</taxon>
        <taxon>Suillaceae</taxon>
        <taxon>Suillus</taxon>
    </lineage>
</organism>
<protein>
    <recommendedName>
        <fullName evidence="3">Cytochrome P450</fullName>
    </recommendedName>
</protein>
<dbReference type="Proteomes" id="UP001195769">
    <property type="component" value="Unassembled WGS sequence"/>
</dbReference>
<dbReference type="EMBL" id="JABBWK010000049">
    <property type="protein sequence ID" value="KAG1897177.1"/>
    <property type="molecule type" value="Genomic_DNA"/>
</dbReference>
<gene>
    <name evidence="1" type="ORF">F5891DRAFT_1050775</name>
</gene>
<evidence type="ECO:0000313" key="2">
    <source>
        <dbReference type="Proteomes" id="UP001195769"/>
    </source>
</evidence>
<reference evidence="1" key="1">
    <citation type="journal article" date="2020" name="New Phytol.">
        <title>Comparative genomics reveals dynamic genome evolution in host specialist ectomycorrhizal fungi.</title>
        <authorList>
            <person name="Lofgren L.A."/>
            <person name="Nguyen N.H."/>
            <person name="Vilgalys R."/>
            <person name="Ruytinx J."/>
            <person name="Liao H.L."/>
            <person name="Branco S."/>
            <person name="Kuo A."/>
            <person name="LaButti K."/>
            <person name="Lipzen A."/>
            <person name="Andreopoulos W."/>
            <person name="Pangilinan J."/>
            <person name="Riley R."/>
            <person name="Hundley H."/>
            <person name="Na H."/>
            <person name="Barry K."/>
            <person name="Grigoriev I.V."/>
            <person name="Stajich J.E."/>
            <person name="Kennedy P.G."/>
        </authorList>
    </citation>
    <scope>NUCLEOTIDE SEQUENCE</scope>
    <source>
        <strain evidence="1">FC203</strain>
    </source>
</reference>
<evidence type="ECO:0000313" key="1">
    <source>
        <dbReference type="EMBL" id="KAG1897177.1"/>
    </source>
</evidence>
<dbReference type="RefSeq" id="XP_041222753.1">
    <property type="nucleotide sequence ID" value="XM_041362465.1"/>
</dbReference>
<comment type="caution">
    <text evidence="1">The sequence shown here is derived from an EMBL/GenBank/DDBJ whole genome shotgun (WGS) entry which is preliminary data.</text>
</comment>
<dbReference type="AlphaFoldDB" id="A0AAD4HHZ0"/>
<evidence type="ECO:0008006" key="3">
    <source>
        <dbReference type="Google" id="ProtNLM"/>
    </source>
</evidence>